<sequence length="173" mass="19007">MSKNTLAPFRSRWITPRIMEVLYALHYRSEQPDVQNRVNKPVMLQHADPRTRHRLYAHRPLVPLSYALDCAGSGTLAVSSGTAASAQTMLSPPRNFARNPARRSGSASTVGSPRVPCCSSSPHLEAAAPADYSAAIPAADAAGRYSCERPLDRNWLRRLMMLAGPISSWPRLQ</sequence>
<evidence type="ECO:0000256" key="1">
    <source>
        <dbReference type="SAM" id="MobiDB-lite"/>
    </source>
</evidence>
<dbReference type="AlphaFoldDB" id="A0A1Y1VYW0"/>
<reference evidence="2 3" key="1">
    <citation type="submission" date="2016-07" db="EMBL/GenBank/DDBJ databases">
        <title>Pervasive Adenine N6-methylation of Active Genes in Fungi.</title>
        <authorList>
            <consortium name="DOE Joint Genome Institute"/>
            <person name="Mondo S.J."/>
            <person name="Dannebaum R.O."/>
            <person name="Kuo R.C."/>
            <person name="Labutti K."/>
            <person name="Haridas S."/>
            <person name="Kuo A."/>
            <person name="Salamov A."/>
            <person name="Ahrendt S.R."/>
            <person name="Lipzen A."/>
            <person name="Sullivan W."/>
            <person name="Andreopoulos W.B."/>
            <person name="Clum A."/>
            <person name="Lindquist E."/>
            <person name="Daum C."/>
            <person name="Ramamoorthy G.K."/>
            <person name="Gryganskyi A."/>
            <person name="Culley D."/>
            <person name="Magnuson J.K."/>
            <person name="James T.Y."/>
            <person name="O'Malley M.A."/>
            <person name="Stajich J.E."/>
            <person name="Spatafora J.W."/>
            <person name="Visel A."/>
            <person name="Grigoriev I.V."/>
        </authorList>
    </citation>
    <scope>NUCLEOTIDE SEQUENCE [LARGE SCALE GENOMIC DNA]</scope>
    <source>
        <strain evidence="2 3">ATCC 12442</strain>
    </source>
</reference>
<comment type="caution">
    <text evidence="2">The sequence shown here is derived from an EMBL/GenBank/DDBJ whole genome shotgun (WGS) entry which is preliminary data.</text>
</comment>
<keyword evidence="3" id="KW-1185">Reference proteome</keyword>
<proteinExistence type="predicted"/>
<gene>
    <name evidence="2" type="ORF">DL89DRAFT_63888</name>
</gene>
<dbReference type="RefSeq" id="XP_040740438.1">
    <property type="nucleotide sequence ID" value="XM_040891911.1"/>
</dbReference>
<evidence type="ECO:0000313" key="3">
    <source>
        <dbReference type="Proteomes" id="UP000193922"/>
    </source>
</evidence>
<dbReference type="EMBL" id="MCFD01000015">
    <property type="protein sequence ID" value="ORX66450.1"/>
    <property type="molecule type" value="Genomic_DNA"/>
</dbReference>
<dbReference type="Proteomes" id="UP000193922">
    <property type="component" value="Unassembled WGS sequence"/>
</dbReference>
<feature type="region of interest" description="Disordered" evidence="1">
    <location>
        <begin position="91"/>
        <end position="114"/>
    </location>
</feature>
<feature type="compositionally biased region" description="Low complexity" evidence="1">
    <location>
        <begin position="92"/>
        <end position="103"/>
    </location>
</feature>
<evidence type="ECO:0000313" key="2">
    <source>
        <dbReference type="EMBL" id="ORX66450.1"/>
    </source>
</evidence>
<accession>A0A1Y1VYW0</accession>
<organism evidence="2 3">
    <name type="scientific">Linderina pennispora</name>
    <dbReference type="NCBI Taxonomy" id="61395"/>
    <lineage>
        <taxon>Eukaryota</taxon>
        <taxon>Fungi</taxon>
        <taxon>Fungi incertae sedis</taxon>
        <taxon>Zoopagomycota</taxon>
        <taxon>Kickxellomycotina</taxon>
        <taxon>Kickxellomycetes</taxon>
        <taxon>Kickxellales</taxon>
        <taxon>Kickxellaceae</taxon>
        <taxon>Linderina</taxon>
    </lineage>
</organism>
<protein>
    <submittedName>
        <fullName evidence="2">Uncharacterized protein</fullName>
    </submittedName>
</protein>
<name>A0A1Y1VYW0_9FUNG</name>
<dbReference type="GeneID" id="63808559"/>